<dbReference type="EMBL" id="JAEHOE010000061">
    <property type="protein sequence ID" value="KAG2490420.1"/>
    <property type="molecule type" value="Genomic_DNA"/>
</dbReference>
<organism evidence="1 2">
    <name type="scientific">Edaphochlamys debaryana</name>
    <dbReference type="NCBI Taxonomy" id="47281"/>
    <lineage>
        <taxon>Eukaryota</taxon>
        <taxon>Viridiplantae</taxon>
        <taxon>Chlorophyta</taxon>
        <taxon>core chlorophytes</taxon>
        <taxon>Chlorophyceae</taxon>
        <taxon>CS clade</taxon>
        <taxon>Chlamydomonadales</taxon>
        <taxon>Chlamydomonadales incertae sedis</taxon>
        <taxon>Edaphochlamys</taxon>
    </lineage>
</organism>
<accession>A0A836BVG3</accession>
<protein>
    <submittedName>
        <fullName evidence="1">Uncharacterized protein</fullName>
    </submittedName>
</protein>
<gene>
    <name evidence="1" type="ORF">HYH03_011056</name>
</gene>
<dbReference type="AlphaFoldDB" id="A0A836BVG3"/>
<dbReference type="Proteomes" id="UP000612055">
    <property type="component" value="Unassembled WGS sequence"/>
</dbReference>
<sequence length="682" mass="73187">MAPRETLCSAIGDTGMHALHGSCTAGRELANSVQPCATVNYQALMSALCGRNTPVLPMQRWPQCRRLTLNLRGICDTVLPSLLGIILMRPLDPLKWLASAARARITELRILGVGMGLFPARLYAELLRLLPSLQSPSDGVLDLTILEVALPEAELAALGKALAGAPGLLAGISCLKLPSWLYVRALAKAAPHVTGIQELRIGYENHKVPDHFHARLYPFAAESFAGDMAGFSGLRILRLHDLPPDNLPGLLAAAPLSLIKTVDLRYGYTGSVNIDMRNGRVWDIGCQDVIARVDDVLGYVTRLAQSPFGNGGQPMACHLTFDELVVVGRGSGSAQLRALCGRGVTAYEVRLWAMEDGGDDGFNADAAAEELVHLDFQRIQLDCLGQAVDVTTAPPYPPLYKALFVEDPDEDARYEALLLLHGPALAGLMQGGEAWLRSLVGPRVWDTTYQVYLPPDAGAPADAAVLLSNRRAYEEMVAAVEALLPASRPGAMQPATRQELLAAGGSRLQPLPGCTTQPSSPRRSLLTPTAMVQAELGFHLEDRMQHIQLYDQCGTHLGEIGGLLVYAVTTGQADDKTRMVAVAVEAKSNMTPKEFDKVHVNIRHLKGAIAMGMDACGDYKYTKLCRSLSVLQGAQLSVAVGAPVVPAEIASLAAELGYLVVEDIRGGQYKAGTCLNTRSNEF</sequence>
<proteinExistence type="predicted"/>
<reference evidence="1" key="1">
    <citation type="journal article" date="2020" name="bioRxiv">
        <title>Comparative genomics of Chlamydomonas.</title>
        <authorList>
            <person name="Craig R.J."/>
            <person name="Hasan A.R."/>
            <person name="Ness R.W."/>
            <person name="Keightley P.D."/>
        </authorList>
    </citation>
    <scope>NUCLEOTIDE SEQUENCE</scope>
    <source>
        <strain evidence="1">CCAP 11/70</strain>
    </source>
</reference>
<evidence type="ECO:0000313" key="1">
    <source>
        <dbReference type="EMBL" id="KAG2490420.1"/>
    </source>
</evidence>
<name>A0A836BVG3_9CHLO</name>
<keyword evidence="2" id="KW-1185">Reference proteome</keyword>
<evidence type="ECO:0000313" key="2">
    <source>
        <dbReference type="Proteomes" id="UP000612055"/>
    </source>
</evidence>
<comment type="caution">
    <text evidence="1">The sequence shown here is derived from an EMBL/GenBank/DDBJ whole genome shotgun (WGS) entry which is preliminary data.</text>
</comment>